<evidence type="ECO:0000259" key="2">
    <source>
        <dbReference type="Pfam" id="PF17289"/>
    </source>
</evidence>
<dbReference type="InterPro" id="IPR035421">
    <property type="entry name" value="Terminase_6C"/>
</dbReference>
<comment type="caution">
    <text evidence="3">The sequence shown here is derived from an EMBL/GenBank/DDBJ whole genome shotgun (WGS) entry which is preliminary data.</text>
</comment>
<dbReference type="RefSeq" id="WP_425346574.1">
    <property type="nucleotide sequence ID" value="NZ_JBGUBD010000010.1"/>
</dbReference>
<evidence type="ECO:0000313" key="4">
    <source>
        <dbReference type="Proteomes" id="UP001575105"/>
    </source>
</evidence>
<dbReference type="Proteomes" id="UP001575105">
    <property type="component" value="Unassembled WGS sequence"/>
</dbReference>
<sequence length="503" mass="55979">MVAKLNREVRTLLALRPSTPGQLHRFVHRVLGLNVPREAMSAGHAPPFAYLCDAFFEAGEPGLDRVAPESTTFGDCVVWANRGGGKTMLGAAATLLDMVFKPGVQVRILGGSLEQSSKMFEHLVTLFDRPGLRGVLAGVPTQRRVATVHGSVVQVLAQSQRSVRGVRVHKLRCDEVEEFDPEVWQAAQLVTRSGWCGEGAHRVWVNGRVEALSTMHRPFGMMSRLTRGADDASTPDTVFRWNWVDVVERCPAERVCETCVLWSDCRGRAKQASGFMQIDDLIRQWHRTSADTWTAEMACHRPKRRDSVYPNFSVSRHVVEPTDDEPTLAVGGMDFGLRSPTVMLWARVVGEGESAVVHVVDEYIETGRTLSEHLAAIEQQTKAAAGARPVWLGVDPAGRQRNSHTGLTDVALLKREGYGVRTMRSTIREGIERIRRRLDRNTLRIAPRCVRLIEAMQAYHFDADRLANNEPVKDGPDHACDALRYMIINLERGSGAVAVRQWA</sequence>
<keyword evidence="4" id="KW-1185">Reference proteome</keyword>
<name>A0ABV4UAN8_9BACT</name>
<evidence type="ECO:0000313" key="3">
    <source>
        <dbReference type="EMBL" id="MFA9479649.1"/>
    </source>
</evidence>
<dbReference type="Gene3D" id="3.30.420.280">
    <property type="match status" value="1"/>
</dbReference>
<dbReference type="Pfam" id="PF17289">
    <property type="entry name" value="Terminase_6C"/>
    <property type="match status" value="1"/>
</dbReference>
<gene>
    <name evidence="3" type="ORF">ACERK3_15275</name>
</gene>
<evidence type="ECO:0000256" key="1">
    <source>
        <dbReference type="ARBA" id="ARBA00022612"/>
    </source>
</evidence>
<organism evidence="3 4">
    <name type="scientific">Natronomicrosphaera hydrolytica</name>
    <dbReference type="NCBI Taxonomy" id="3242702"/>
    <lineage>
        <taxon>Bacteria</taxon>
        <taxon>Pseudomonadati</taxon>
        <taxon>Planctomycetota</taxon>
        <taxon>Phycisphaerae</taxon>
        <taxon>Phycisphaerales</taxon>
        <taxon>Phycisphaeraceae</taxon>
        <taxon>Natronomicrosphaera</taxon>
    </lineage>
</organism>
<dbReference type="Gene3D" id="3.40.50.300">
    <property type="entry name" value="P-loop containing nucleotide triphosphate hydrolases"/>
    <property type="match status" value="1"/>
</dbReference>
<feature type="domain" description="Terminase large subunit gp17-like C-terminal" evidence="2">
    <location>
        <begin position="331"/>
        <end position="489"/>
    </location>
</feature>
<accession>A0ABV4UAN8</accession>
<keyword evidence="1" id="KW-1188">Viral release from host cell</keyword>
<dbReference type="EMBL" id="JBGUBD010000010">
    <property type="protein sequence ID" value="MFA9479649.1"/>
    <property type="molecule type" value="Genomic_DNA"/>
</dbReference>
<protein>
    <recommendedName>
        <fullName evidence="2">Terminase large subunit gp17-like C-terminal domain-containing protein</fullName>
    </recommendedName>
</protein>
<proteinExistence type="predicted"/>
<dbReference type="InterPro" id="IPR027417">
    <property type="entry name" value="P-loop_NTPase"/>
</dbReference>
<reference evidence="3 4" key="1">
    <citation type="submission" date="2024-08" db="EMBL/GenBank/DDBJ databases">
        <title>Whole-genome sequencing of halo(alkali)philic microorganisms from hypersaline lakes.</title>
        <authorList>
            <person name="Sorokin D.Y."/>
            <person name="Merkel A.Y."/>
            <person name="Messina E."/>
            <person name="Yakimov M."/>
        </authorList>
    </citation>
    <scope>NUCLEOTIDE SEQUENCE [LARGE SCALE GENOMIC DNA]</scope>
    <source>
        <strain evidence="3 4">AB-hyl4</strain>
    </source>
</reference>